<gene>
    <name evidence="1" type="ORF">IHE45_11G080200</name>
</gene>
<reference evidence="2" key="1">
    <citation type="journal article" date="2022" name="Nat. Commun.">
        <title>Chromosome evolution and the genetic basis of agronomically important traits in greater yam.</title>
        <authorList>
            <person name="Bredeson J.V."/>
            <person name="Lyons J.B."/>
            <person name="Oniyinde I.O."/>
            <person name="Okereke N.R."/>
            <person name="Kolade O."/>
            <person name="Nnabue I."/>
            <person name="Nwadili C.O."/>
            <person name="Hribova E."/>
            <person name="Parker M."/>
            <person name="Nwogha J."/>
            <person name="Shu S."/>
            <person name="Carlson J."/>
            <person name="Kariba R."/>
            <person name="Muthemba S."/>
            <person name="Knop K."/>
            <person name="Barton G.J."/>
            <person name="Sherwood A.V."/>
            <person name="Lopez-Montes A."/>
            <person name="Asiedu R."/>
            <person name="Jamnadass R."/>
            <person name="Muchugi A."/>
            <person name="Goodstein D."/>
            <person name="Egesi C.N."/>
            <person name="Featherston J."/>
            <person name="Asfaw A."/>
            <person name="Simpson G.G."/>
            <person name="Dolezel J."/>
            <person name="Hendre P.S."/>
            <person name="Van Deynze A."/>
            <person name="Kumar P.L."/>
            <person name="Obidiegwu J.E."/>
            <person name="Bhattacharjee R."/>
            <person name="Rokhsar D.S."/>
        </authorList>
    </citation>
    <scope>NUCLEOTIDE SEQUENCE [LARGE SCALE GENOMIC DNA]</scope>
    <source>
        <strain evidence="2">cv. TDa95/00328</strain>
    </source>
</reference>
<proteinExistence type="predicted"/>
<name>A0ACB7V7S9_DIOAL</name>
<keyword evidence="1" id="KW-0723">Serine/threonine-protein kinase</keyword>
<comment type="caution">
    <text evidence="1">The sequence shown here is derived from an EMBL/GenBank/DDBJ whole genome shotgun (WGS) entry which is preliminary data.</text>
</comment>
<dbReference type="EC" id="2.7.11.1" evidence="1"/>
<organism evidence="1 2">
    <name type="scientific">Dioscorea alata</name>
    <name type="common">Purple yam</name>
    <dbReference type="NCBI Taxonomy" id="55571"/>
    <lineage>
        <taxon>Eukaryota</taxon>
        <taxon>Viridiplantae</taxon>
        <taxon>Streptophyta</taxon>
        <taxon>Embryophyta</taxon>
        <taxon>Tracheophyta</taxon>
        <taxon>Spermatophyta</taxon>
        <taxon>Magnoliopsida</taxon>
        <taxon>Liliopsida</taxon>
        <taxon>Dioscoreales</taxon>
        <taxon>Dioscoreaceae</taxon>
        <taxon>Dioscorea</taxon>
    </lineage>
</organism>
<sequence>MALLDFKKHIKDPNNKLSSWAGQDCCSWAGVHCDNQTSNIIALELGWYLQGGEISASLLQLQHLKHLDLSGNFFFGSPIPSFISQFKELRYLNLSGAGFDGPIPSSFGNLSSLQTLDLSGNFILNYELTDFQWLSNLTSLQFIDMSSVSLENMSTSLFLALNKLPFINEIRLSWCDIESFPLSIPHLNFSSLSILDLSFNQIFFYLSYNHIDFSEVSWVFSLTSLQYLDLNSNDLDRDHLFSSQDPFRTAIRPENSGQPSKVSIPESMGNLCSLQTLDLSYLSINKRLAELEDVFSGCLKDSLTHLYLRGVYVKGEIPDWVGNIENLKVLDLSNNILSGSLPSSLARLSSLEELLISSNELNGTLPEEIGKLAKLVNLDLSDNQLHGAISEAHFAQLEKLDMLDLSLNSMVFNVSSDWVPPFLLQGLSISNCSVGPEFPTWLQRQHKLNTLVMSHAGISDTIPDWLGNLTAHNLAILDLSHNQIEGIIPKSLNFTKMYRIDLSSNQFYGPLPEFAGSSMVYIDLSNNSFSGPIPPNIIDELNPVFLLSLSMNKLSGSIPSSFCQKRGLQVINVSKNQISGELPDCWSNLSKISDMNLANNNISGSIPSSICRLPDLRILALSHNAMLGEFPVSMKYCSRLAGLDLSYNNFTGRIPNWVGQNLSSLSVLILKSNTFTDNIPEEISQLEYLQIIDLSNNNLSGPIPKGLGNITTMQTTPENTHLLPLIYGVGQTISLSFNQREDDYNTDFVPYVKYIDLSINNLSGSIPEELASLYGLQGLNLSGNMLEGEIPNKLGTMRQLQSLDLSRNKLSGSIPSTLANLTFLVLFNVSHNNLSGRIPLGNQFNTFTDPSIYTGNHLCGFPLSDNCTKDGG</sequence>
<feature type="non-terminal residue" evidence="1">
    <location>
        <position position="872"/>
    </location>
</feature>
<evidence type="ECO:0000313" key="2">
    <source>
        <dbReference type="Proteomes" id="UP000827976"/>
    </source>
</evidence>
<dbReference type="Proteomes" id="UP000827976">
    <property type="component" value="Chromosome 11"/>
</dbReference>
<keyword evidence="1" id="KW-0418">Kinase</keyword>
<keyword evidence="1" id="KW-0808">Transferase</keyword>
<evidence type="ECO:0000313" key="1">
    <source>
        <dbReference type="EMBL" id="KAH7669471.1"/>
    </source>
</evidence>
<keyword evidence="2" id="KW-1185">Reference proteome</keyword>
<dbReference type="EMBL" id="CM037021">
    <property type="protein sequence ID" value="KAH7669471.1"/>
    <property type="molecule type" value="Genomic_DNA"/>
</dbReference>
<protein>
    <submittedName>
        <fullName evidence="1">Non-specific serine/threonine protein kinase protein</fullName>
        <ecNumber evidence="1">2.7.11.1</ecNumber>
    </submittedName>
</protein>
<accession>A0ACB7V7S9</accession>